<accession>A0A3B0WKU2</accession>
<protein>
    <submittedName>
        <fullName evidence="1">Uncharacterized protein</fullName>
    </submittedName>
</protein>
<name>A0A3B0WKU2_9ZZZZ</name>
<organism evidence="1">
    <name type="scientific">hydrothermal vent metagenome</name>
    <dbReference type="NCBI Taxonomy" id="652676"/>
    <lineage>
        <taxon>unclassified sequences</taxon>
        <taxon>metagenomes</taxon>
        <taxon>ecological metagenomes</taxon>
    </lineage>
</organism>
<sequence length="48" mass="5271">MLTVSQMRSQALIELLYRKALVAAKAWVSLYPKQVLLSIQGAAAEPGR</sequence>
<dbReference type="AlphaFoldDB" id="A0A3B0WKU2"/>
<dbReference type="EMBL" id="UOFE01000031">
    <property type="protein sequence ID" value="VAW52923.1"/>
    <property type="molecule type" value="Genomic_DNA"/>
</dbReference>
<evidence type="ECO:0000313" key="1">
    <source>
        <dbReference type="EMBL" id="VAW52923.1"/>
    </source>
</evidence>
<reference evidence="1" key="1">
    <citation type="submission" date="2018-06" db="EMBL/GenBank/DDBJ databases">
        <authorList>
            <person name="Zhirakovskaya E."/>
        </authorList>
    </citation>
    <scope>NUCLEOTIDE SEQUENCE</scope>
</reference>
<proteinExistence type="predicted"/>
<gene>
    <name evidence="1" type="ORF">MNBD_GAMMA05-1867</name>
</gene>